<evidence type="ECO:0000256" key="3">
    <source>
        <dbReference type="ARBA" id="ARBA00022553"/>
    </source>
</evidence>
<evidence type="ECO:0000259" key="10">
    <source>
        <dbReference type="PROSITE" id="PS50042"/>
    </source>
</evidence>
<protein>
    <recommendedName>
        <fullName evidence="2 8">cAMP-dependent protein kinase regulatory subunit</fullName>
    </recommendedName>
</protein>
<dbReference type="InterPro" id="IPR050503">
    <property type="entry name" value="cAMP-dep_PK_reg_su-like"/>
</dbReference>
<comment type="similarity">
    <text evidence="1 8">Belongs to the cAMP-dependent kinase regulatory chain family.</text>
</comment>
<evidence type="ECO:0000256" key="5">
    <source>
        <dbReference type="ARBA" id="ARBA00022737"/>
    </source>
</evidence>
<keyword evidence="6 8" id="KW-0547">Nucleotide-binding</keyword>
<keyword evidence="5" id="KW-0677">Repeat</keyword>
<evidence type="ECO:0000256" key="2">
    <source>
        <dbReference type="ARBA" id="ARBA00020355"/>
    </source>
</evidence>
<evidence type="ECO:0000313" key="11">
    <source>
        <dbReference type="EMBL" id="KAJ4471208.1"/>
    </source>
</evidence>
<dbReference type="SMART" id="SM00394">
    <property type="entry name" value="RIIa"/>
    <property type="match status" value="1"/>
</dbReference>
<dbReference type="PIRSF" id="PIRSF000548">
    <property type="entry name" value="PK_regulatory"/>
    <property type="match status" value="1"/>
</dbReference>
<dbReference type="PROSITE" id="PS00889">
    <property type="entry name" value="CNMP_BINDING_2"/>
    <property type="match status" value="2"/>
</dbReference>
<keyword evidence="12" id="KW-1185">Reference proteome</keyword>
<evidence type="ECO:0000256" key="9">
    <source>
        <dbReference type="SAM" id="MobiDB-lite"/>
    </source>
</evidence>
<comment type="subunit">
    <text evidence="8">Tetramer, composed of 2 regulatory (R) and 2 catalytic (C) subunits. In the presence of cAMP it dissociates into 2 active monomeric C subunits and an R dimer.</text>
</comment>
<proteinExistence type="inferred from homology"/>
<dbReference type="Proteomes" id="UP001150217">
    <property type="component" value="Unassembled WGS sequence"/>
</dbReference>
<dbReference type="PANTHER" id="PTHR11635">
    <property type="entry name" value="CAMP-DEPENDENT PROTEIN KINASE REGULATORY CHAIN"/>
    <property type="match status" value="1"/>
</dbReference>
<feature type="domain" description="Cyclic nucleotide-binding" evidence="10">
    <location>
        <begin position="318"/>
        <end position="453"/>
    </location>
</feature>
<dbReference type="SMART" id="SM00100">
    <property type="entry name" value="cNMP"/>
    <property type="match status" value="2"/>
</dbReference>
<dbReference type="InterPro" id="IPR014710">
    <property type="entry name" value="RmlC-like_jellyroll"/>
</dbReference>
<dbReference type="PROSITE" id="PS50042">
    <property type="entry name" value="CNMP_BINDING_3"/>
    <property type="match status" value="2"/>
</dbReference>
<dbReference type="Gene3D" id="2.60.120.10">
    <property type="entry name" value="Jelly Rolls"/>
    <property type="match status" value="2"/>
</dbReference>
<dbReference type="SUPFAM" id="SSF51206">
    <property type="entry name" value="cAMP-binding domain-like"/>
    <property type="match status" value="2"/>
</dbReference>
<evidence type="ECO:0000256" key="7">
    <source>
        <dbReference type="ARBA" id="ARBA00023149"/>
    </source>
</evidence>
<accession>A0ABQ8V324</accession>
<dbReference type="EMBL" id="JANVFT010000087">
    <property type="protein sequence ID" value="KAJ4471208.1"/>
    <property type="molecule type" value="Genomic_DNA"/>
</dbReference>
<dbReference type="CDD" id="cd12098">
    <property type="entry name" value="DD_R_ScPKA-like"/>
    <property type="match status" value="1"/>
</dbReference>
<dbReference type="InterPro" id="IPR003117">
    <property type="entry name" value="cAMP_dep_PK_reg_su_I/II_a/b"/>
</dbReference>
<dbReference type="InterPro" id="IPR018490">
    <property type="entry name" value="cNMP-bd_dom_sf"/>
</dbReference>
<dbReference type="InterPro" id="IPR018488">
    <property type="entry name" value="cNMP-bd_CS"/>
</dbReference>
<keyword evidence="7 8" id="KW-0114">cAMP</keyword>
<comment type="caution">
    <text evidence="11">The sequence shown here is derived from an EMBL/GenBank/DDBJ whole genome shotgun (WGS) entry which is preliminary data.</text>
</comment>
<dbReference type="InterPro" id="IPR000595">
    <property type="entry name" value="cNMP-bd_dom"/>
</dbReference>
<feature type="domain" description="Cyclic nucleotide-binding" evidence="10">
    <location>
        <begin position="169"/>
        <end position="315"/>
    </location>
</feature>
<organism evidence="11 12">
    <name type="scientific">Lentinula lateritia</name>
    <dbReference type="NCBI Taxonomy" id="40482"/>
    <lineage>
        <taxon>Eukaryota</taxon>
        <taxon>Fungi</taxon>
        <taxon>Dikarya</taxon>
        <taxon>Basidiomycota</taxon>
        <taxon>Agaricomycotina</taxon>
        <taxon>Agaricomycetes</taxon>
        <taxon>Agaricomycetidae</taxon>
        <taxon>Agaricales</taxon>
        <taxon>Marasmiineae</taxon>
        <taxon>Omphalotaceae</taxon>
        <taxon>Lentinula</taxon>
    </lineage>
</organism>
<evidence type="ECO:0000256" key="1">
    <source>
        <dbReference type="ARBA" id="ARBA00005753"/>
    </source>
</evidence>
<evidence type="ECO:0000313" key="12">
    <source>
        <dbReference type="Proteomes" id="UP001150217"/>
    </source>
</evidence>
<dbReference type="Pfam" id="PF00027">
    <property type="entry name" value="cNMP_binding"/>
    <property type="match status" value="2"/>
</dbReference>
<dbReference type="PRINTS" id="PR00103">
    <property type="entry name" value="CAMPKINASE"/>
</dbReference>
<dbReference type="CDD" id="cd00038">
    <property type="entry name" value="CAP_ED"/>
    <property type="match status" value="2"/>
</dbReference>
<dbReference type="Pfam" id="PF02197">
    <property type="entry name" value="RIIa"/>
    <property type="match status" value="1"/>
</dbReference>
<reference evidence="11" key="1">
    <citation type="submission" date="2022-08" db="EMBL/GenBank/DDBJ databases">
        <title>A Global Phylogenomic Analysis of the Shiitake Genus Lentinula.</title>
        <authorList>
            <consortium name="DOE Joint Genome Institute"/>
            <person name="Sierra-Patev S."/>
            <person name="Min B."/>
            <person name="Naranjo-Ortiz M."/>
            <person name="Looney B."/>
            <person name="Konkel Z."/>
            <person name="Slot J.C."/>
            <person name="Sakamoto Y."/>
            <person name="Steenwyk J.L."/>
            <person name="Rokas A."/>
            <person name="Carro J."/>
            <person name="Camarero S."/>
            <person name="Ferreira P."/>
            <person name="Molpeceres G."/>
            <person name="Ruiz-Duenas F.J."/>
            <person name="Serrano A."/>
            <person name="Henrissat B."/>
            <person name="Drula E."/>
            <person name="Hughes K.W."/>
            <person name="Mata J.L."/>
            <person name="Ishikawa N.K."/>
            <person name="Vargas-Isla R."/>
            <person name="Ushijima S."/>
            <person name="Smith C.A."/>
            <person name="Ahrendt S."/>
            <person name="Andreopoulos W."/>
            <person name="He G."/>
            <person name="Labutti K."/>
            <person name="Lipzen A."/>
            <person name="Ng V."/>
            <person name="Riley R."/>
            <person name="Sandor L."/>
            <person name="Barry K."/>
            <person name="Martinez A.T."/>
            <person name="Xiao Y."/>
            <person name="Gibbons J.G."/>
            <person name="Terashima K."/>
            <person name="Grigoriev I.V."/>
            <person name="Hibbett D.S."/>
        </authorList>
    </citation>
    <scope>NUCLEOTIDE SEQUENCE</scope>
    <source>
        <strain evidence="11">RHP3577 ss4</strain>
    </source>
</reference>
<evidence type="ECO:0000256" key="6">
    <source>
        <dbReference type="ARBA" id="ARBA00022741"/>
    </source>
</evidence>
<feature type="region of interest" description="Disordered" evidence="9">
    <location>
        <begin position="85"/>
        <end position="120"/>
    </location>
</feature>
<sequence length="461" mass="50362">MNTPSSSSALGSLLVDLTRDYERAQPPDGMQFCANWFQRRLEEQRSRAREALTTTSFSSSSNSRRGSMMSMMNVYVDDSSIDPLEGKQRQRPGFTNPFSASSAPLTPLPGGAGDFLHPPNSPIFARRTSVSAESIPIEDLVHSPPNLPTHHKSPAQLARIKLSIQNNFIFRDLDEEQETGVLDAMREVSVAQGEEVIKQGDVGEFFYVVESGVLDCYILGGVATPSSPTSPTITSTTDTFPPPLPTHPLYGTLVASCPPGTSFGELALMYGHPRAATVISRTPALLWALDRITFRTIILAAAHRRRTMYEGFLRDVLLLQGLSHSERSKIADALVSRVYEDGEQVVRQGEVGDTFFFVEEGEALVRKRVGNGEEIVVGKLAKGDYFGELSLLRLAPRAATVSAVVRPSTLPTVDEHSSESSTPKKIGPKLKVAALDAPAFTRLLGPLREIMERRAGESYLM</sequence>
<evidence type="ECO:0000256" key="8">
    <source>
        <dbReference type="PIRNR" id="PIRNR000548"/>
    </source>
</evidence>
<name>A0ABQ8V324_9AGAR</name>
<keyword evidence="4 8" id="KW-0116">cAMP-binding</keyword>
<keyword evidence="3" id="KW-0597">Phosphoprotein</keyword>
<dbReference type="PANTHER" id="PTHR11635:SF152">
    <property type="entry name" value="CAMP-DEPENDENT PROTEIN KINASE TYPE I REGULATORY SUBUNIT-RELATED"/>
    <property type="match status" value="1"/>
</dbReference>
<dbReference type="InterPro" id="IPR012198">
    <property type="entry name" value="cAMP_dep_PK_reg_su"/>
</dbReference>
<dbReference type="PROSITE" id="PS00888">
    <property type="entry name" value="CNMP_BINDING_1"/>
    <property type="match status" value="2"/>
</dbReference>
<gene>
    <name evidence="11" type="ORF">C8R41DRAFT_850757</name>
</gene>
<evidence type="ECO:0000256" key="4">
    <source>
        <dbReference type="ARBA" id="ARBA00022566"/>
    </source>
</evidence>